<protein>
    <submittedName>
        <fullName evidence="2">Uncharacterized protein</fullName>
    </submittedName>
</protein>
<dbReference type="AlphaFoldDB" id="A0A1Q9E004"/>
<keyword evidence="1" id="KW-1133">Transmembrane helix</keyword>
<dbReference type="EMBL" id="LSRX01000317">
    <property type="protein sequence ID" value="OLQ00742.1"/>
    <property type="molecule type" value="Genomic_DNA"/>
</dbReference>
<evidence type="ECO:0000313" key="2">
    <source>
        <dbReference type="EMBL" id="OLQ00742.1"/>
    </source>
</evidence>
<feature type="transmembrane region" description="Helical" evidence="1">
    <location>
        <begin position="20"/>
        <end position="41"/>
    </location>
</feature>
<comment type="caution">
    <text evidence="2">The sequence shown here is derived from an EMBL/GenBank/DDBJ whole genome shotgun (WGS) entry which is preliminary data.</text>
</comment>
<evidence type="ECO:0000313" key="3">
    <source>
        <dbReference type="Proteomes" id="UP000186817"/>
    </source>
</evidence>
<sequence>MDAAGLVQGHDSITVAKSSPWLIVIAIVIIIINAESFSFVLTASVTEALIKTFFDKKVGDFLKAQHLRSAFVVINSVDQGNLRIDPSSGQFQLKKEGFDNREADLQIKARSTKLRADIPAFANVMTQLYCVSLQILIRNVFFVFGPHTTDWSWAHVKQELKPSKKAKKSGEDSATGWLSDIQTRIKQDAWAQAPSSWEDLMKKVAEMIEAAGHHTA</sequence>
<evidence type="ECO:0000256" key="1">
    <source>
        <dbReference type="SAM" id="Phobius"/>
    </source>
</evidence>
<dbReference type="Proteomes" id="UP000186817">
    <property type="component" value="Unassembled WGS sequence"/>
</dbReference>
<dbReference type="OrthoDB" id="409608at2759"/>
<name>A0A1Q9E004_SYMMI</name>
<keyword evidence="1" id="KW-0472">Membrane</keyword>
<keyword evidence="1" id="KW-0812">Transmembrane</keyword>
<proteinExistence type="predicted"/>
<reference evidence="2 3" key="1">
    <citation type="submission" date="2016-02" db="EMBL/GenBank/DDBJ databases">
        <title>Genome analysis of coral dinoflagellate symbionts highlights evolutionary adaptations to a symbiotic lifestyle.</title>
        <authorList>
            <person name="Aranda M."/>
            <person name="Li Y."/>
            <person name="Liew Y.J."/>
            <person name="Baumgarten S."/>
            <person name="Simakov O."/>
            <person name="Wilson M."/>
            <person name="Piel J."/>
            <person name="Ashoor H."/>
            <person name="Bougouffa S."/>
            <person name="Bajic V.B."/>
            <person name="Ryu T."/>
            <person name="Ravasi T."/>
            <person name="Bayer T."/>
            <person name="Micklem G."/>
            <person name="Kim H."/>
            <person name="Bhak J."/>
            <person name="Lajeunesse T.C."/>
            <person name="Voolstra C.R."/>
        </authorList>
    </citation>
    <scope>NUCLEOTIDE SEQUENCE [LARGE SCALE GENOMIC DNA]</scope>
    <source>
        <strain evidence="2 3">CCMP2467</strain>
    </source>
</reference>
<accession>A0A1Q9E004</accession>
<keyword evidence="3" id="KW-1185">Reference proteome</keyword>
<organism evidence="2 3">
    <name type="scientific">Symbiodinium microadriaticum</name>
    <name type="common">Dinoflagellate</name>
    <name type="synonym">Zooxanthella microadriatica</name>
    <dbReference type="NCBI Taxonomy" id="2951"/>
    <lineage>
        <taxon>Eukaryota</taxon>
        <taxon>Sar</taxon>
        <taxon>Alveolata</taxon>
        <taxon>Dinophyceae</taxon>
        <taxon>Suessiales</taxon>
        <taxon>Symbiodiniaceae</taxon>
        <taxon>Symbiodinium</taxon>
    </lineage>
</organism>
<gene>
    <name evidence="2" type="ORF">AK812_SmicGene16562</name>
</gene>